<feature type="compositionally biased region" description="Basic residues" evidence="1">
    <location>
        <begin position="180"/>
        <end position="189"/>
    </location>
</feature>
<feature type="compositionally biased region" description="Polar residues" evidence="1">
    <location>
        <begin position="275"/>
        <end position="307"/>
    </location>
</feature>
<dbReference type="EMBL" id="KZ819382">
    <property type="protein sequence ID" value="PWN42208.1"/>
    <property type="molecule type" value="Genomic_DNA"/>
</dbReference>
<proteinExistence type="predicted"/>
<gene>
    <name evidence="2" type="ORF">IE81DRAFT_330347</name>
</gene>
<feature type="compositionally biased region" description="Acidic residues" evidence="1">
    <location>
        <begin position="75"/>
        <end position="116"/>
    </location>
</feature>
<feature type="compositionally biased region" description="Polar residues" evidence="1">
    <location>
        <begin position="222"/>
        <end position="232"/>
    </location>
</feature>
<dbReference type="GeneID" id="37037056"/>
<feature type="region of interest" description="Disordered" evidence="1">
    <location>
        <begin position="1"/>
        <end position="330"/>
    </location>
</feature>
<dbReference type="AlphaFoldDB" id="A0A316VZ77"/>
<reference evidence="2 3" key="1">
    <citation type="journal article" date="2018" name="Mol. Biol. Evol.">
        <title>Broad Genomic Sampling Reveals a Smut Pathogenic Ancestry of the Fungal Clade Ustilaginomycotina.</title>
        <authorList>
            <person name="Kijpornyongpan T."/>
            <person name="Mondo S.J."/>
            <person name="Barry K."/>
            <person name="Sandor L."/>
            <person name="Lee J."/>
            <person name="Lipzen A."/>
            <person name="Pangilinan J."/>
            <person name="LaButti K."/>
            <person name="Hainaut M."/>
            <person name="Henrissat B."/>
            <person name="Grigoriev I.V."/>
            <person name="Spatafora J.W."/>
            <person name="Aime M.C."/>
        </authorList>
    </citation>
    <scope>NUCLEOTIDE SEQUENCE [LARGE SCALE GENOMIC DNA]</scope>
    <source>
        <strain evidence="2 3">MCA 4658</strain>
    </source>
</reference>
<feature type="compositionally biased region" description="Polar residues" evidence="1">
    <location>
        <begin position="13"/>
        <end position="58"/>
    </location>
</feature>
<dbReference type="STRING" id="1522189.A0A316VZ77"/>
<name>A0A316VZ77_9BASI</name>
<accession>A0A316VZ77</accession>
<protein>
    <submittedName>
        <fullName evidence="2">Uncharacterized protein</fullName>
    </submittedName>
</protein>
<dbReference type="Proteomes" id="UP000245783">
    <property type="component" value="Unassembled WGS sequence"/>
</dbReference>
<keyword evidence="3" id="KW-1185">Reference proteome</keyword>
<organism evidence="2 3">
    <name type="scientific">Ceraceosorus guamensis</name>
    <dbReference type="NCBI Taxonomy" id="1522189"/>
    <lineage>
        <taxon>Eukaryota</taxon>
        <taxon>Fungi</taxon>
        <taxon>Dikarya</taxon>
        <taxon>Basidiomycota</taxon>
        <taxon>Ustilaginomycotina</taxon>
        <taxon>Exobasidiomycetes</taxon>
        <taxon>Ceraceosorales</taxon>
        <taxon>Ceraceosoraceae</taxon>
        <taxon>Ceraceosorus</taxon>
    </lineage>
</organism>
<dbReference type="RefSeq" id="XP_025369368.1">
    <property type="nucleotide sequence ID" value="XM_025515186.1"/>
</dbReference>
<sequence>MSSSSFKVKLKRPSQSAGSSAAPNSAKTSSGSGVSRAYTESASSSPLGPQAGGSTTPRNVAKRAAEGIIDAMGAGEEEGEGEGGLEDEEEEEEDDDEEEEEDEERDELEGDSDDAAPDQVQLSIGEGAVRGSSSTRGGRGKGKGGSKGGSSSSALHPLAKAKIKKASALSVEEIDSMPPAKRRKSHKARGAPGPGRGWRKGLKMGQKPVYTGPDGLAAAEATPSSFAGSPSAESRLASPAVSLKEEKKPTSTKIAAASPSTKMSAPGAGPIKANVASTGAASSAQDAKNSSNVPRGTSGNSSKSAQEMDQEAETDPVPWRSSMDSAHLDI</sequence>
<dbReference type="InParanoid" id="A0A316VZ77"/>
<evidence type="ECO:0000313" key="3">
    <source>
        <dbReference type="Proteomes" id="UP000245783"/>
    </source>
</evidence>
<evidence type="ECO:0000256" key="1">
    <source>
        <dbReference type="SAM" id="MobiDB-lite"/>
    </source>
</evidence>
<evidence type="ECO:0000313" key="2">
    <source>
        <dbReference type="EMBL" id="PWN42208.1"/>
    </source>
</evidence>